<dbReference type="Proteomes" id="UP001141434">
    <property type="component" value="Unassembled WGS sequence"/>
</dbReference>
<reference evidence="1" key="1">
    <citation type="submission" date="2022-11" db="EMBL/GenBank/DDBJ databases">
        <authorList>
            <person name="Petersen C."/>
        </authorList>
    </citation>
    <scope>NUCLEOTIDE SEQUENCE</scope>
    <source>
        <strain evidence="1">IBT 34128</strain>
    </source>
</reference>
<dbReference type="EMBL" id="JAPMSZ010000002">
    <property type="protein sequence ID" value="KAJ5111684.1"/>
    <property type="molecule type" value="Genomic_DNA"/>
</dbReference>
<dbReference type="AlphaFoldDB" id="A0A9W9G3X0"/>
<comment type="caution">
    <text evidence="1">The sequence shown here is derived from an EMBL/GenBank/DDBJ whole genome shotgun (WGS) entry which is preliminary data.</text>
</comment>
<evidence type="ECO:0000313" key="1">
    <source>
        <dbReference type="EMBL" id="KAJ5111684.1"/>
    </source>
</evidence>
<evidence type="ECO:0000313" key="2">
    <source>
        <dbReference type="Proteomes" id="UP001141434"/>
    </source>
</evidence>
<reference evidence="1" key="2">
    <citation type="journal article" date="2023" name="IMA Fungus">
        <title>Comparative genomic study of the Penicillium genus elucidates a diverse pangenome and 15 lateral gene transfer events.</title>
        <authorList>
            <person name="Petersen C."/>
            <person name="Sorensen T."/>
            <person name="Nielsen M.R."/>
            <person name="Sondergaard T.E."/>
            <person name="Sorensen J.L."/>
            <person name="Fitzpatrick D.A."/>
            <person name="Frisvad J.C."/>
            <person name="Nielsen K.L."/>
        </authorList>
    </citation>
    <scope>NUCLEOTIDE SEQUENCE</scope>
    <source>
        <strain evidence="1">IBT 34128</strain>
    </source>
</reference>
<proteinExistence type="predicted"/>
<accession>A0A9W9G3X0</accession>
<gene>
    <name evidence="1" type="ORF">NUU61_001314</name>
</gene>
<sequence>MTNDKRCVTARPIAAGSFKRPSDLNCIEPAPTLPNNCIDMQMCDHVVAARRSDDEFTQSLKIWSSYLGAVVEVAKMLKADAENQDFDQGTS</sequence>
<keyword evidence="2" id="KW-1185">Reference proteome</keyword>
<protein>
    <submittedName>
        <fullName evidence="1">Uncharacterized protein</fullName>
    </submittedName>
</protein>
<name>A0A9W9G3X0_9EURO</name>
<dbReference type="RefSeq" id="XP_056515163.1">
    <property type="nucleotide sequence ID" value="XM_056651896.1"/>
</dbReference>
<dbReference type="GeneID" id="81391064"/>
<organism evidence="1 2">
    <name type="scientific">Penicillium alfredii</name>
    <dbReference type="NCBI Taxonomy" id="1506179"/>
    <lineage>
        <taxon>Eukaryota</taxon>
        <taxon>Fungi</taxon>
        <taxon>Dikarya</taxon>
        <taxon>Ascomycota</taxon>
        <taxon>Pezizomycotina</taxon>
        <taxon>Eurotiomycetes</taxon>
        <taxon>Eurotiomycetidae</taxon>
        <taxon>Eurotiales</taxon>
        <taxon>Aspergillaceae</taxon>
        <taxon>Penicillium</taxon>
    </lineage>
</organism>